<dbReference type="AlphaFoldDB" id="A0A0P1I3V1"/>
<reference evidence="2" key="1">
    <citation type="submission" date="2015-09" db="EMBL/GenBank/DDBJ databases">
        <authorList>
            <person name="Rodrigo-Torres Lidia"/>
            <person name="Arahal R.David."/>
        </authorList>
    </citation>
    <scope>NUCLEOTIDE SEQUENCE [LARGE SCALE GENOMIC DNA]</scope>
    <source>
        <strain evidence="2">CECT 7735</strain>
    </source>
</reference>
<name>A0A0P1I3V1_9RHOB</name>
<dbReference type="STRING" id="1715693.PH7735_00968"/>
<evidence type="ECO:0000313" key="2">
    <source>
        <dbReference type="Proteomes" id="UP000051870"/>
    </source>
</evidence>
<accession>A0A0P1I3V1</accession>
<evidence type="ECO:0000313" key="1">
    <source>
        <dbReference type="EMBL" id="CUJ88717.1"/>
    </source>
</evidence>
<keyword evidence="2" id="KW-1185">Reference proteome</keyword>
<dbReference type="EMBL" id="CYTW01000001">
    <property type="protein sequence ID" value="CUJ88717.1"/>
    <property type="molecule type" value="Genomic_DNA"/>
</dbReference>
<organism evidence="1 2">
    <name type="scientific">Shimia thalassica</name>
    <dbReference type="NCBI Taxonomy" id="1715693"/>
    <lineage>
        <taxon>Bacteria</taxon>
        <taxon>Pseudomonadati</taxon>
        <taxon>Pseudomonadota</taxon>
        <taxon>Alphaproteobacteria</taxon>
        <taxon>Rhodobacterales</taxon>
        <taxon>Roseobacteraceae</taxon>
    </lineage>
</organism>
<proteinExistence type="predicted"/>
<protein>
    <submittedName>
        <fullName evidence="1">Uncharacterized protein</fullName>
    </submittedName>
</protein>
<gene>
    <name evidence="1" type="ORF">PH7735_00968</name>
</gene>
<sequence>MSPAKLEQRALSLLNTFESAGKTVSRVSVEGNRIEIVLSKGEDADEFDRIDMRHGKT</sequence>
<dbReference type="Proteomes" id="UP000051870">
    <property type="component" value="Unassembled WGS sequence"/>
</dbReference>